<dbReference type="PANTHER" id="PTHR23502:SF36">
    <property type="entry name" value="MEMBRANE TRANSPORTER"/>
    <property type="match status" value="1"/>
</dbReference>
<dbReference type="EMBL" id="KZ678528">
    <property type="protein sequence ID" value="PSR80510.1"/>
    <property type="molecule type" value="Genomic_DNA"/>
</dbReference>
<sequence length="483" mass="52885">MDIEKSVPHNPDDSSEMADSTLAALQRVKTADEHHPMHWSAPKKWLVVTCYCLLQVFVTLTTTSYVSAEFLVQEQFGGSTQVVTLGQSMFIIGTAVGPAFLGPLSDIGGRKWVYVVSIFFYAILNIGCAKALNLPMLVIFQFLCGTAGSVALCNVAGTIADLFGDSDNAGQPMALFVASANTGPSIGSPIGEWIADNVNMGLPWIFWINVIIGAAFALGMCFLPETLPRIVISNAVKKHQTENPDEVAVAEVQIDVVKEMRFVTTMALRIMVTEPIVIFLGLYNGFAYGLLFLYLDGVFDVFVYNNGLSYIGADLTYLNFVVGVFIMFCITPIQTYLYRRDRLKHGTNRPEARFLTSLVGVWGFPISLLWFAFTDDGSVSFWSPVLAGGLLGICDPFLWLAMLNYLTDSYPNVAASAVAAFLIPSFLLAAGFAHAGIAMFENMSTKWAMATLGFISFGLVALVYILYFFGPKIRARSKLARKF</sequence>
<feature type="transmembrane region" description="Helical" evidence="6">
    <location>
        <begin position="80"/>
        <end position="100"/>
    </location>
</feature>
<feature type="transmembrane region" description="Helical" evidence="6">
    <location>
        <begin position="175"/>
        <end position="195"/>
    </location>
</feature>
<keyword evidence="3 6" id="KW-1133">Transmembrane helix</keyword>
<evidence type="ECO:0000256" key="4">
    <source>
        <dbReference type="ARBA" id="ARBA00023136"/>
    </source>
</evidence>
<keyword evidence="4 6" id="KW-0472">Membrane</keyword>
<evidence type="ECO:0000256" key="6">
    <source>
        <dbReference type="SAM" id="Phobius"/>
    </source>
</evidence>
<dbReference type="PROSITE" id="PS50850">
    <property type="entry name" value="MFS"/>
    <property type="match status" value="1"/>
</dbReference>
<dbReference type="FunFam" id="1.20.1250.20:FF:000596">
    <property type="entry name" value="Vitamin b6 transporter bsu1"/>
    <property type="match status" value="1"/>
</dbReference>
<feature type="transmembrane region" description="Helical" evidence="6">
    <location>
        <begin position="138"/>
        <end position="163"/>
    </location>
</feature>
<feature type="transmembrane region" description="Helical" evidence="6">
    <location>
        <begin position="112"/>
        <end position="132"/>
    </location>
</feature>
<evidence type="ECO:0000256" key="5">
    <source>
        <dbReference type="ARBA" id="ARBA00038347"/>
    </source>
</evidence>
<reference evidence="8 9" key="1">
    <citation type="journal article" date="2018" name="Mycol. Prog.">
        <title>Coniella lustricola, a new species from submerged detritus.</title>
        <authorList>
            <person name="Raudabaugh D.B."/>
            <person name="Iturriaga T."/>
            <person name="Carver A."/>
            <person name="Mondo S."/>
            <person name="Pangilinan J."/>
            <person name="Lipzen A."/>
            <person name="He G."/>
            <person name="Amirebrahimi M."/>
            <person name="Grigoriev I.V."/>
            <person name="Miller A.N."/>
        </authorList>
    </citation>
    <scope>NUCLEOTIDE SEQUENCE [LARGE SCALE GENOMIC DNA]</scope>
    <source>
        <strain evidence="8 9">B22-T-1</strain>
    </source>
</reference>
<feature type="domain" description="Major facilitator superfamily (MFS) profile" evidence="7">
    <location>
        <begin position="47"/>
        <end position="476"/>
    </location>
</feature>
<dbReference type="PANTHER" id="PTHR23502">
    <property type="entry name" value="MAJOR FACILITATOR SUPERFAMILY"/>
    <property type="match status" value="1"/>
</dbReference>
<dbReference type="SUPFAM" id="SSF103473">
    <property type="entry name" value="MFS general substrate transporter"/>
    <property type="match status" value="1"/>
</dbReference>
<gene>
    <name evidence="8" type="ORF">BD289DRAFT_373895</name>
</gene>
<dbReference type="Proteomes" id="UP000241462">
    <property type="component" value="Unassembled WGS sequence"/>
</dbReference>
<accession>A0A2T3A0D8</accession>
<evidence type="ECO:0000256" key="1">
    <source>
        <dbReference type="ARBA" id="ARBA00004141"/>
    </source>
</evidence>
<dbReference type="AlphaFoldDB" id="A0A2T3A0D8"/>
<feature type="transmembrane region" description="Helical" evidence="6">
    <location>
        <begin position="379"/>
        <end position="401"/>
    </location>
</feature>
<name>A0A2T3A0D8_9PEZI</name>
<feature type="transmembrane region" description="Helical" evidence="6">
    <location>
        <begin position="315"/>
        <end position="333"/>
    </location>
</feature>
<feature type="transmembrane region" description="Helical" evidence="6">
    <location>
        <begin position="413"/>
        <end position="435"/>
    </location>
</feature>
<comment type="similarity">
    <text evidence="5">Belongs to the major facilitator superfamily. CAR1 family.</text>
</comment>
<evidence type="ECO:0000256" key="2">
    <source>
        <dbReference type="ARBA" id="ARBA00022692"/>
    </source>
</evidence>
<dbReference type="GO" id="GO:0005886">
    <property type="term" value="C:plasma membrane"/>
    <property type="evidence" value="ECO:0007669"/>
    <property type="project" value="TreeGrafter"/>
</dbReference>
<feature type="transmembrane region" description="Helical" evidence="6">
    <location>
        <begin position="45"/>
        <end position="68"/>
    </location>
</feature>
<proteinExistence type="inferred from homology"/>
<evidence type="ECO:0000259" key="7">
    <source>
        <dbReference type="PROSITE" id="PS50850"/>
    </source>
</evidence>
<dbReference type="InParanoid" id="A0A2T3A0D8"/>
<dbReference type="OrthoDB" id="3936150at2759"/>
<organism evidence="8 9">
    <name type="scientific">Coniella lustricola</name>
    <dbReference type="NCBI Taxonomy" id="2025994"/>
    <lineage>
        <taxon>Eukaryota</taxon>
        <taxon>Fungi</taxon>
        <taxon>Dikarya</taxon>
        <taxon>Ascomycota</taxon>
        <taxon>Pezizomycotina</taxon>
        <taxon>Sordariomycetes</taxon>
        <taxon>Sordariomycetidae</taxon>
        <taxon>Diaporthales</taxon>
        <taxon>Schizoparmaceae</taxon>
        <taxon>Coniella</taxon>
    </lineage>
</organism>
<feature type="transmembrane region" description="Helical" evidence="6">
    <location>
        <begin position="276"/>
        <end position="295"/>
    </location>
</feature>
<protein>
    <submittedName>
        <fullName evidence="8">Vitamin b6 transporter bsu1</fullName>
    </submittedName>
</protein>
<dbReference type="CDD" id="cd17323">
    <property type="entry name" value="MFS_Tpo1_MDR_like"/>
    <property type="match status" value="1"/>
</dbReference>
<keyword evidence="9" id="KW-1185">Reference proteome</keyword>
<feature type="transmembrane region" description="Helical" evidence="6">
    <location>
        <begin position="447"/>
        <end position="469"/>
    </location>
</feature>
<evidence type="ECO:0000313" key="9">
    <source>
        <dbReference type="Proteomes" id="UP000241462"/>
    </source>
</evidence>
<comment type="subcellular location">
    <subcellularLocation>
        <location evidence="1">Membrane</location>
        <topology evidence="1">Multi-pass membrane protein</topology>
    </subcellularLocation>
</comment>
<dbReference type="GO" id="GO:0022857">
    <property type="term" value="F:transmembrane transporter activity"/>
    <property type="evidence" value="ECO:0007669"/>
    <property type="project" value="InterPro"/>
</dbReference>
<feature type="transmembrane region" description="Helical" evidence="6">
    <location>
        <begin position="201"/>
        <end position="223"/>
    </location>
</feature>
<dbReference type="Pfam" id="PF07690">
    <property type="entry name" value="MFS_1"/>
    <property type="match status" value="1"/>
</dbReference>
<dbReference type="InterPro" id="IPR020846">
    <property type="entry name" value="MFS_dom"/>
</dbReference>
<keyword evidence="2 6" id="KW-0812">Transmembrane</keyword>
<dbReference type="STRING" id="2025994.A0A2T3A0D8"/>
<dbReference type="Gene3D" id="1.20.1250.20">
    <property type="entry name" value="MFS general substrate transporter like domains"/>
    <property type="match status" value="1"/>
</dbReference>
<evidence type="ECO:0000256" key="3">
    <source>
        <dbReference type="ARBA" id="ARBA00022989"/>
    </source>
</evidence>
<evidence type="ECO:0000313" key="8">
    <source>
        <dbReference type="EMBL" id="PSR80510.1"/>
    </source>
</evidence>
<dbReference type="InterPro" id="IPR011701">
    <property type="entry name" value="MFS"/>
</dbReference>
<feature type="transmembrane region" description="Helical" evidence="6">
    <location>
        <begin position="354"/>
        <end position="373"/>
    </location>
</feature>
<dbReference type="InterPro" id="IPR036259">
    <property type="entry name" value="MFS_trans_sf"/>
</dbReference>